<dbReference type="HOGENOM" id="CLU_942114_0_0_6"/>
<proteinExistence type="predicted"/>
<dbReference type="AlphaFoldDB" id="K1J847"/>
<sequence>MTEFATLLQALAAILWPLFAFTALFVFRSQIEDIARRLKKGKLLGQEIELDESLNRLDKSATSIEKTIAELPPQTTEPLNQQEQAREERVIDEILFEAARSPKVALIRLASELEKLTRQLLASTGHLNGRKHIPVAHAIVELHETFGLPRHVPSSIKLFWETRNRLIHGGEGTDEDILRAVDSGLTILKALQAFPCEINTVYNTGVDLFANEELTDLIPNVKGVILETTAPGGATKTFRIFPTTKTHFQKGHQVAWEWNMQNGWGPSWYRDPDTGEVKSAFHSSAEFVGRHLDEL</sequence>
<name>K1J847_AERVE</name>
<accession>K1J847</accession>
<gene>
    <name evidence="1" type="ORF">HMPREF1168_00978</name>
</gene>
<dbReference type="RefSeq" id="WP_005342518.1">
    <property type="nucleotide sequence ID" value="NZ_JH823256.1"/>
</dbReference>
<protein>
    <submittedName>
        <fullName evidence="1">Uncharacterized protein</fullName>
    </submittedName>
</protein>
<evidence type="ECO:0000313" key="2">
    <source>
        <dbReference type="Proteomes" id="UP000006087"/>
    </source>
</evidence>
<organism evidence="1 2">
    <name type="scientific">Aeromonas veronii AMC34</name>
    <dbReference type="NCBI Taxonomy" id="1073383"/>
    <lineage>
        <taxon>Bacteria</taxon>
        <taxon>Pseudomonadati</taxon>
        <taxon>Pseudomonadota</taxon>
        <taxon>Gammaproteobacteria</taxon>
        <taxon>Aeromonadales</taxon>
        <taxon>Aeromonadaceae</taxon>
        <taxon>Aeromonas</taxon>
    </lineage>
</organism>
<dbReference type="Proteomes" id="UP000006087">
    <property type="component" value="Unassembled WGS sequence"/>
</dbReference>
<comment type="caution">
    <text evidence="1">The sequence shown here is derived from an EMBL/GenBank/DDBJ whole genome shotgun (WGS) entry which is preliminary data.</text>
</comment>
<reference evidence="1 2" key="1">
    <citation type="submission" date="2012-06" db="EMBL/GenBank/DDBJ databases">
        <title>The Genome Sequence of Aeromonas veronii AMC34.</title>
        <authorList>
            <consortium name="The Broad Institute Genome Sequencing Platform"/>
            <person name="Earl A."/>
            <person name="Ward D."/>
            <person name="Feldgarden M."/>
            <person name="Gevers D."/>
            <person name="Graf J."/>
            <person name="Tomasi A."/>
            <person name="Horneman A."/>
            <person name="Walker B."/>
            <person name="Young S.K."/>
            <person name="Zeng Q."/>
            <person name="Gargeya S."/>
            <person name="Fitzgerald M."/>
            <person name="Haas B."/>
            <person name="Abouelleil A."/>
            <person name="Alvarado L."/>
            <person name="Arachchi H.M."/>
            <person name="Berlin A.M."/>
            <person name="Chapman S.B."/>
            <person name="Goldberg J."/>
            <person name="Griggs A."/>
            <person name="Gujja S."/>
            <person name="Hansen M."/>
            <person name="Howarth C."/>
            <person name="Imamovic A."/>
            <person name="Larimer J."/>
            <person name="McCowan C."/>
            <person name="Montmayeur A."/>
            <person name="Murphy C."/>
            <person name="Neiman D."/>
            <person name="Pearson M."/>
            <person name="Priest M."/>
            <person name="Roberts A."/>
            <person name="Saif S."/>
            <person name="Shea T."/>
            <person name="Sisk P."/>
            <person name="Sykes S."/>
            <person name="Wortman J."/>
            <person name="Nusbaum C."/>
            <person name="Birren B."/>
        </authorList>
    </citation>
    <scope>NUCLEOTIDE SEQUENCE [LARGE SCALE GENOMIC DNA]</scope>
    <source>
        <strain evidence="1 2">AMC34</strain>
    </source>
</reference>
<evidence type="ECO:0000313" key="1">
    <source>
        <dbReference type="EMBL" id="EKB22478.1"/>
    </source>
</evidence>
<dbReference type="EMBL" id="AGWU01000010">
    <property type="protein sequence ID" value="EKB22478.1"/>
    <property type="molecule type" value="Genomic_DNA"/>
</dbReference>